<reference evidence="3" key="1">
    <citation type="submission" date="2021-02" db="EMBL/GenBank/DDBJ databases">
        <authorList>
            <person name="Nowell W R."/>
        </authorList>
    </citation>
    <scope>NUCLEOTIDE SEQUENCE</scope>
</reference>
<sequence>MSKRQKDISTYFVSNKRRKGDEDKNNSQLSTTNNFSGTECNNESDIVNNKEVSVAASPLFVDQISNNIINLPVPVDDDDIGLYVSNNTAKNNFSLLNRLLAKPQGNNQALGQFINKPLRSLEDASNYISTHDKCDCHQLSVTRATECVQRYSNTNSDVNVLLNDINVQQENEKRIILASIIKCILFLSKQNIAFRGNDDDGQPYDEYANPEIFLGFVALSNTTAVGIAETIVAFIKKCGLRIENIRGTLPILIRAVYRFCPFLGQGYDGANVVTGKVGDVQKLIRDISPRAIYVHCSNHSLDLVLAKACSLQVIKVFFGVVKAIITFINGSPKRKTMLAKTIESTNNEIKRRHLVKLCETRWVEKQSSVIVFKQVYFGIVIALDYLIENGDSETSGLARSYEKSITDIDFAIPLIIVNRVFCITKPYAEQLQKPTCDLVKCYQSIEQVSIYLAELIYDDSQLNELYNEFNEFVELNEIDVCLSRTASRQYQTVENYFTELYKTFINMVIDELGSRFNEHQKIAVNIAKLIPSFIVDTKFSDVSAMFNHYKDDLQSADSSTHKAEFDTWKFSILKTQEDKRPATINETLKMIQPIKLFYPNIYILFQLYALIPVSIAGAERSFSTLKLIKTKLRNRTGDERLSDLAVINIHKSAAEKLNVDSIIDEFTRSKRKINFTNESI</sequence>
<feature type="compositionally biased region" description="Polar residues" evidence="1">
    <location>
        <begin position="26"/>
        <end position="42"/>
    </location>
</feature>
<dbReference type="Proteomes" id="UP000663824">
    <property type="component" value="Unassembled WGS sequence"/>
</dbReference>
<evidence type="ECO:0000313" key="4">
    <source>
        <dbReference type="Proteomes" id="UP000663824"/>
    </source>
</evidence>
<evidence type="ECO:0000259" key="2">
    <source>
        <dbReference type="Pfam" id="PF05699"/>
    </source>
</evidence>
<dbReference type="EMBL" id="CAJNRE010019305">
    <property type="protein sequence ID" value="CAF2192914.1"/>
    <property type="molecule type" value="Genomic_DNA"/>
</dbReference>
<comment type="caution">
    <text evidence="3">The sequence shown here is derived from an EMBL/GenBank/DDBJ whole genome shotgun (WGS) entry which is preliminary data.</text>
</comment>
<evidence type="ECO:0000256" key="1">
    <source>
        <dbReference type="SAM" id="MobiDB-lite"/>
    </source>
</evidence>
<protein>
    <recommendedName>
        <fullName evidence="2">HAT C-terminal dimerisation domain-containing protein</fullName>
    </recommendedName>
</protein>
<dbReference type="InterPro" id="IPR008906">
    <property type="entry name" value="HATC_C_dom"/>
</dbReference>
<dbReference type="GO" id="GO:0046983">
    <property type="term" value="F:protein dimerization activity"/>
    <property type="evidence" value="ECO:0007669"/>
    <property type="project" value="InterPro"/>
</dbReference>
<gene>
    <name evidence="3" type="ORF">MBJ925_LOCUS34973</name>
</gene>
<dbReference type="PANTHER" id="PTHR46289">
    <property type="entry name" value="52 KDA REPRESSOR OF THE INHIBITOR OF THE PROTEIN KINASE-LIKE PROTEIN-RELATED"/>
    <property type="match status" value="1"/>
</dbReference>
<evidence type="ECO:0000313" key="3">
    <source>
        <dbReference type="EMBL" id="CAF2192914.1"/>
    </source>
</evidence>
<dbReference type="SUPFAM" id="SSF53098">
    <property type="entry name" value="Ribonuclease H-like"/>
    <property type="match status" value="1"/>
</dbReference>
<name>A0A816Z9K3_9BILA</name>
<accession>A0A816Z9K3</accession>
<feature type="domain" description="HAT C-terminal dimerisation" evidence="2">
    <location>
        <begin position="596"/>
        <end position="651"/>
    </location>
</feature>
<dbReference type="InterPro" id="IPR012337">
    <property type="entry name" value="RNaseH-like_sf"/>
</dbReference>
<dbReference type="InterPro" id="IPR052958">
    <property type="entry name" value="IFN-induced_PKR_regulator"/>
</dbReference>
<dbReference type="PANTHER" id="PTHR46289:SF17">
    <property type="entry name" value="HAT C-TERMINAL DIMERISATION DOMAIN-CONTAINING PROTEIN"/>
    <property type="match status" value="1"/>
</dbReference>
<dbReference type="Pfam" id="PF05699">
    <property type="entry name" value="Dimer_Tnp_hAT"/>
    <property type="match status" value="1"/>
</dbReference>
<proteinExistence type="predicted"/>
<organism evidence="3 4">
    <name type="scientific">Rotaria magnacalcarata</name>
    <dbReference type="NCBI Taxonomy" id="392030"/>
    <lineage>
        <taxon>Eukaryota</taxon>
        <taxon>Metazoa</taxon>
        <taxon>Spiralia</taxon>
        <taxon>Gnathifera</taxon>
        <taxon>Rotifera</taxon>
        <taxon>Eurotatoria</taxon>
        <taxon>Bdelloidea</taxon>
        <taxon>Philodinida</taxon>
        <taxon>Philodinidae</taxon>
        <taxon>Rotaria</taxon>
    </lineage>
</organism>
<dbReference type="AlphaFoldDB" id="A0A816Z9K3"/>
<feature type="region of interest" description="Disordered" evidence="1">
    <location>
        <begin position="1"/>
        <end position="42"/>
    </location>
</feature>